<dbReference type="EMBL" id="JAQOUE010000001">
    <property type="protein sequence ID" value="MDT7042037.1"/>
    <property type="molecule type" value="Genomic_DNA"/>
</dbReference>
<dbReference type="InterPro" id="IPR044880">
    <property type="entry name" value="NCX_ion-bd_dom_sf"/>
</dbReference>
<feature type="transmembrane region" description="Helical" evidence="5">
    <location>
        <begin position="190"/>
        <end position="211"/>
    </location>
</feature>
<sequence>MELWILLLALFLILIGAEVFTNALEHLGERLGISEGVTGSIFAAVGTALPEAMVPIVAVVASSASLETRHEVGVGAILGAPLMLSTLTLFLMGMFAAHRRGWNSYFRPEPTGLLRDLHWFLFAFLLATIAVFIPVEWRVTRVTIAFGLTLSYMIYLMLTIRASRGLVEQGHGTEADHPLFLSKIKLPENLVTIIIQLLLGLALIVGGAKGFVFGVEHLAAWLGISTLALSLLIVPVATELPEKVNSILWIRRGRDTLAFGNITGAMVFQGSLLPALGVMLTPWVPRKEVLLGMGLTFLATTYLLVLARRQSLQPHHVILNGLCYLAFVVLVTVI</sequence>
<keyword evidence="2 5" id="KW-0812">Transmembrane</keyword>
<evidence type="ECO:0000256" key="3">
    <source>
        <dbReference type="ARBA" id="ARBA00022989"/>
    </source>
</evidence>
<feature type="transmembrane region" description="Helical" evidence="5">
    <location>
        <begin position="257"/>
        <end position="277"/>
    </location>
</feature>
<gene>
    <name evidence="7" type="ORF">PPG34_06700</name>
</gene>
<dbReference type="RefSeq" id="WP_313832392.1">
    <property type="nucleotide sequence ID" value="NZ_JAQOUE010000001.1"/>
</dbReference>
<organism evidence="7 8">
    <name type="scientific">Candidatus Nitronereus thalassa</name>
    <dbReference type="NCBI Taxonomy" id="3020898"/>
    <lineage>
        <taxon>Bacteria</taxon>
        <taxon>Pseudomonadati</taxon>
        <taxon>Nitrospirota</taxon>
        <taxon>Nitrospiria</taxon>
        <taxon>Nitrospirales</taxon>
        <taxon>Nitrospiraceae</taxon>
        <taxon>Candidatus Nitronereus</taxon>
    </lineage>
</organism>
<name>A0ABU3K6Q9_9BACT</name>
<feature type="transmembrane region" description="Helical" evidence="5">
    <location>
        <begin position="73"/>
        <end position="97"/>
    </location>
</feature>
<evidence type="ECO:0000259" key="6">
    <source>
        <dbReference type="Pfam" id="PF01699"/>
    </source>
</evidence>
<evidence type="ECO:0000313" key="7">
    <source>
        <dbReference type="EMBL" id="MDT7042037.1"/>
    </source>
</evidence>
<evidence type="ECO:0000256" key="2">
    <source>
        <dbReference type="ARBA" id="ARBA00022692"/>
    </source>
</evidence>
<comment type="subcellular location">
    <subcellularLocation>
        <location evidence="1">Membrane</location>
        <topology evidence="1">Multi-pass membrane protein</topology>
    </subcellularLocation>
</comment>
<dbReference type="Gene3D" id="1.20.1420.30">
    <property type="entry name" value="NCX, central ion-binding region"/>
    <property type="match status" value="1"/>
</dbReference>
<comment type="caution">
    <text evidence="7">The sequence shown here is derived from an EMBL/GenBank/DDBJ whole genome shotgun (WGS) entry which is preliminary data.</text>
</comment>
<feature type="transmembrane region" description="Helical" evidence="5">
    <location>
        <begin position="289"/>
        <end position="307"/>
    </location>
</feature>
<dbReference type="PANTHER" id="PTHR10846">
    <property type="entry name" value="SODIUM/POTASSIUM/CALCIUM EXCHANGER"/>
    <property type="match status" value="1"/>
</dbReference>
<reference evidence="7 8" key="1">
    <citation type="journal article" date="2023" name="ISME J.">
        <title>Cultivation and genomic characterization of novel and ubiquitous marine nitrite-oxidizing bacteria from the Nitrospirales.</title>
        <authorList>
            <person name="Mueller A.J."/>
            <person name="Daebeler A."/>
            <person name="Herbold C.W."/>
            <person name="Kirkegaard R.H."/>
            <person name="Daims H."/>
        </authorList>
    </citation>
    <scope>NUCLEOTIDE SEQUENCE [LARGE SCALE GENOMIC DNA]</scope>
    <source>
        <strain evidence="7 8">EB</strain>
    </source>
</reference>
<keyword evidence="8" id="KW-1185">Reference proteome</keyword>
<proteinExistence type="predicted"/>
<accession>A0ABU3K6Q9</accession>
<evidence type="ECO:0000256" key="1">
    <source>
        <dbReference type="ARBA" id="ARBA00004141"/>
    </source>
</evidence>
<keyword evidence="3 5" id="KW-1133">Transmembrane helix</keyword>
<dbReference type="Pfam" id="PF01699">
    <property type="entry name" value="Na_Ca_ex"/>
    <property type="match status" value="2"/>
</dbReference>
<feature type="transmembrane region" description="Helical" evidence="5">
    <location>
        <begin position="313"/>
        <end position="333"/>
    </location>
</feature>
<feature type="domain" description="Sodium/calcium exchanger membrane region" evidence="6">
    <location>
        <begin position="194"/>
        <end position="331"/>
    </location>
</feature>
<feature type="transmembrane region" description="Helical" evidence="5">
    <location>
        <begin position="218"/>
        <end position="237"/>
    </location>
</feature>
<feature type="transmembrane region" description="Helical" evidence="5">
    <location>
        <begin position="142"/>
        <end position="160"/>
    </location>
</feature>
<evidence type="ECO:0000256" key="5">
    <source>
        <dbReference type="SAM" id="Phobius"/>
    </source>
</evidence>
<keyword evidence="4 5" id="KW-0472">Membrane</keyword>
<protein>
    <recommendedName>
        <fullName evidence="6">Sodium/calcium exchanger membrane region domain-containing protein</fullName>
    </recommendedName>
</protein>
<dbReference type="InterPro" id="IPR004481">
    <property type="entry name" value="K/Na/Ca-exchanger"/>
</dbReference>
<evidence type="ECO:0000313" key="8">
    <source>
        <dbReference type="Proteomes" id="UP001250932"/>
    </source>
</evidence>
<feature type="transmembrane region" description="Helical" evidence="5">
    <location>
        <begin position="41"/>
        <end position="61"/>
    </location>
</feature>
<dbReference type="PANTHER" id="PTHR10846:SF8">
    <property type="entry name" value="INNER MEMBRANE PROTEIN YRBG"/>
    <property type="match status" value="1"/>
</dbReference>
<feature type="transmembrane region" description="Helical" evidence="5">
    <location>
        <begin position="117"/>
        <end position="135"/>
    </location>
</feature>
<evidence type="ECO:0000256" key="4">
    <source>
        <dbReference type="ARBA" id="ARBA00023136"/>
    </source>
</evidence>
<dbReference type="Proteomes" id="UP001250932">
    <property type="component" value="Unassembled WGS sequence"/>
</dbReference>
<feature type="domain" description="Sodium/calcium exchanger membrane region" evidence="6">
    <location>
        <begin position="3"/>
        <end position="160"/>
    </location>
</feature>
<dbReference type="InterPro" id="IPR004837">
    <property type="entry name" value="NaCa_Exmemb"/>
</dbReference>